<evidence type="ECO:0008006" key="5">
    <source>
        <dbReference type="Google" id="ProtNLM"/>
    </source>
</evidence>
<dbReference type="PANTHER" id="PTHR47708">
    <property type="match status" value="1"/>
</dbReference>
<evidence type="ECO:0000259" key="2">
    <source>
        <dbReference type="Pfam" id="PF23544"/>
    </source>
</evidence>
<evidence type="ECO:0000313" key="3">
    <source>
        <dbReference type="EMBL" id="MET4579009.1"/>
    </source>
</evidence>
<sequence length="606" mass="64137">MNAARTLRIGGACAFWGDSNHAVGQLVHGGNVDVLVFDYLAELTLSIMAAAKARNPAMGYATDFVKAVVPHLPVIAERRIRLLSNAGGMNPHACADALQKAADAAGVQLRIAVVEGDDLLPVREHIQAAQVREMFSGASLPGELNSMNAYLGAVPVLAALRAGADVVITGRCVDSALALAALMHHFDWKTDDYDRLAAGSLVGHLLECTTQTTGGLFTDWWKVPGWEDMGYPIAECEADGSFILSKPPGTGGLITPLVASEQMLYEVTEPGNYQLPDVCCDFTGVTIAQVGENRVRFAGARGRQPTPTYKVSGTWLDGYRLTTTLTFVGADAPAMGRRAMQAILARTRRMLASAGFKDFTRTSIEVLGSELPSFGPTARPDAREVVVRLAAHHQDAKALELLATEVAPMGVAGAPGTTGFSGRQKSSPVFRLFSFLWPKASVPVGISLNQKFQSVEIPQTQAHGSTAAVASTSYGPQDTPPGATTSVPLSAIAVARSGDKGDRAHLAVIARQPKFAALIGQQITSEKVKAHFSHLAAGVVHRYDVPGIHAYNFVLDEALDGGGSSSLRNDPLGKTFGQIMLTHPVDVPTAWLDELEPGFQGSVATL</sequence>
<accession>A0ABV2QD92</accession>
<keyword evidence="4" id="KW-1185">Reference proteome</keyword>
<protein>
    <recommendedName>
        <fullName evidence="5">Terpene utilization protein AtuA</fullName>
    </recommendedName>
</protein>
<reference evidence="3 4" key="1">
    <citation type="submission" date="2024-06" db="EMBL/GenBank/DDBJ databases">
        <title>Sorghum-associated microbial communities from plants grown in Nebraska, USA.</title>
        <authorList>
            <person name="Schachtman D."/>
        </authorList>
    </citation>
    <scope>NUCLEOTIDE SEQUENCE [LARGE SCALE GENOMIC DNA]</scope>
    <source>
        <strain evidence="3 4">2709</strain>
    </source>
</reference>
<feature type="domain" description="AtuA-like ferredoxin-fold" evidence="2">
    <location>
        <begin position="487"/>
        <end position="585"/>
    </location>
</feature>
<name>A0ABV2QD92_9BURK</name>
<dbReference type="InterPro" id="IPR010839">
    <property type="entry name" value="AtuA_N"/>
</dbReference>
<feature type="domain" description="Acyclic terpene utilisation N-terminal" evidence="1">
    <location>
        <begin position="7"/>
        <end position="444"/>
    </location>
</feature>
<evidence type="ECO:0000313" key="4">
    <source>
        <dbReference type="Proteomes" id="UP001549320"/>
    </source>
</evidence>
<dbReference type="PANTHER" id="PTHR47708:SF2">
    <property type="entry name" value="SI:CH73-132F6.5"/>
    <property type="match status" value="1"/>
</dbReference>
<dbReference type="Pfam" id="PF23544">
    <property type="entry name" value="AtuA_ferredoxin"/>
    <property type="match status" value="1"/>
</dbReference>
<comment type="caution">
    <text evidence="3">The sequence shown here is derived from an EMBL/GenBank/DDBJ whole genome shotgun (WGS) entry which is preliminary data.</text>
</comment>
<dbReference type="Pfam" id="PF07287">
    <property type="entry name" value="AtuA"/>
    <property type="match status" value="1"/>
</dbReference>
<dbReference type="InterPro" id="IPR056362">
    <property type="entry name" value="AtuA-like_ferredoxin_dom"/>
</dbReference>
<dbReference type="RefSeq" id="WP_354446727.1">
    <property type="nucleotide sequence ID" value="NZ_JBEPSH010000008.1"/>
</dbReference>
<dbReference type="EMBL" id="JBEPSH010000008">
    <property type="protein sequence ID" value="MET4579009.1"/>
    <property type="molecule type" value="Genomic_DNA"/>
</dbReference>
<proteinExistence type="predicted"/>
<dbReference type="Proteomes" id="UP001549320">
    <property type="component" value="Unassembled WGS sequence"/>
</dbReference>
<gene>
    <name evidence="3" type="ORF">ABIE13_004132</name>
</gene>
<evidence type="ECO:0000259" key="1">
    <source>
        <dbReference type="Pfam" id="PF07287"/>
    </source>
</evidence>
<organism evidence="3 4">
    <name type="scientific">Ottowia thiooxydans</name>
    <dbReference type="NCBI Taxonomy" id="219182"/>
    <lineage>
        <taxon>Bacteria</taxon>
        <taxon>Pseudomonadati</taxon>
        <taxon>Pseudomonadota</taxon>
        <taxon>Betaproteobacteria</taxon>
        <taxon>Burkholderiales</taxon>
        <taxon>Comamonadaceae</taxon>
        <taxon>Ottowia</taxon>
    </lineage>
</organism>